<feature type="signal peptide" evidence="3">
    <location>
        <begin position="1"/>
        <end position="22"/>
    </location>
</feature>
<organism evidence="4 5">
    <name type="scientific">Linnemannia exigua</name>
    <dbReference type="NCBI Taxonomy" id="604196"/>
    <lineage>
        <taxon>Eukaryota</taxon>
        <taxon>Fungi</taxon>
        <taxon>Fungi incertae sedis</taxon>
        <taxon>Mucoromycota</taxon>
        <taxon>Mortierellomycotina</taxon>
        <taxon>Mortierellomycetes</taxon>
        <taxon>Mortierellales</taxon>
        <taxon>Mortierellaceae</taxon>
        <taxon>Linnemannia</taxon>
    </lineage>
</organism>
<name>A0AAD4D8T8_9FUNG</name>
<dbReference type="Proteomes" id="UP001194580">
    <property type="component" value="Unassembled WGS sequence"/>
</dbReference>
<keyword evidence="1" id="KW-0175">Coiled coil</keyword>
<gene>
    <name evidence="4" type="ORF">BGZ95_012176</name>
</gene>
<dbReference type="PROSITE" id="PS51257">
    <property type="entry name" value="PROKAR_LIPOPROTEIN"/>
    <property type="match status" value="1"/>
</dbReference>
<feature type="compositionally biased region" description="Low complexity" evidence="2">
    <location>
        <begin position="270"/>
        <end position="282"/>
    </location>
</feature>
<sequence>MRYSTTTSLIAVSSLALLACSSFTNNNHNTFVSAALTPQERLETEARDPTNPNYCPDCLKKALVNHFPHACPPDLQPMVAITRPSGPTPAERRCICVAFLDLFWMKTDCSSECAFVHDADAMTHFMTAKSIPGCDKYVDFETNTELEVEGFEKKDPTHVPEVYELATQEEAQEAEAVAAAEREKKEAEAAAEREAKESAAAAEQLLRELNGGGNGGPELTINMDNLIPNADGSLPAHVPAELVAEAKAEMARMEAERVEAHAAKAKAKADAAAAAGASSAAAEEAESEPKARDEL</sequence>
<protein>
    <recommendedName>
        <fullName evidence="6">C3H1-type domain-containing protein</fullName>
    </recommendedName>
</protein>
<reference evidence="4" key="1">
    <citation type="journal article" date="2020" name="Fungal Divers.">
        <title>Resolving the Mortierellaceae phylogeny through synthesis of multi-gene phylogenetics and phylogenomics.</title>
        <authorList>
            <person name="Vandepol N."/>
            <person name="Liber J."/>
            <person name="Desiro A."/>
            <person name="Na H."/>
            <person name="Kennedy M."/>
            <person name="Barry K."/>
            <person name="Grigoriev I.V."/>
            <person name="Miller A.N."/>
            <person name="O'Donnell K."/>
            <person name="Stajich J.E."/>
            <person name="Bonito G."/>
        </authorList>
    </citation>
    <scope>NUCLEOTIDE SEQUENCE</scope>
    <source>
        <strain evidence="4">NRRL 28262</strain>
    </source>
</reference>
<evidence type="ECO:0000256" key="3">
    <source>
        <dbReference type="SAM" id="SignalP"/>
    </source>
</evidence>
<feature type="region of interest" description="Disordered" evidence="2">
    <location>
        <begin position="266"/>
        <end position="295"/>
    </location>
</feature>
<keyword evidence="3" id="KW-0732">Signal</keyword>
<proteinExistence type="predicted"/>
<dbReference type="EMBL" id="JAAAIL010000997">
    <property type="protein sequence ID" value="KAG0272085.1"/>
    <property type="molecule type" value="Genomic_DNA"/>
</dbReference>
<evidence type="ECO:0000313" key="4">
    <source>
        <dbReference type="EMBL" id="KAG0272085.1"/>
    </source>
</evidence>
<evidence type="ECO:0000256" key="2">
    <source>
        <dbReference type="SAM" id="MobiDB-lite"/>
    </source>
</evidence>
<dbReference type="AlphaFoldDB" id="A0AAD4D8T8"/>
<accession>A0AAD4D8T8</accession>
<evidence type="ECO:0000256" key="1">
    <source>
        <dbReference type="SAM" id="Coils"/>
    </source>
</evidence>
<feature type="coiled-coil region" evidence="1">
    <location>
        <begin position="163"/>
        <end position="208"/>
    </location>
</feature>
<feature type="chain" id="PRO_5042112274" description="C3H1-type domain-containing protein" evidence="3">
    <location>
        <begin position="23"/>
        <end position="295"/>
    </location>
</feature>
<keyword evidence="5" id="KW-1185">Reference proteome</keyword>
<comment type="caution">
    <text evidence="4">The sequence shown here is derived from an EMBL/GenBank/DDBJ whole genome shotgun (WGS) entry which is preliminary data.</text>
</comment>
<evidence type="ECO:0008006" key="6">
    <source>
        <dbReference type="Google" id="ProtNLM"/>
    </source>
</evidence>
<evidence type="ECO:0000313" key="5">
    <source>
        <dbReference type="Proteomes" id="UP001194580"/>
    </source>
</evidence>